<evidence type="ECO:0000256" key="1">
    <source>
        <dbReference type="ARBA" id="ARBA00004651"/>
    </source>
</evidence>
<evidence type="ECO:0000256" key="5">
    <source>
        <dbReference type="ARBA" id="ARBA00022970"/>
    </source>
</evidence>
<proteinExistence type="inferred from homology"/>
<dbReference type="Pfam" id="PF02653">
    <property type="entry name" value="BPD_transp_2"/>
    <property type="match status" value="1"/>
</dbReference>
<feature type="transmembrane region" description="Helical" evidence="9">
    <location>
        <begin position="145"/>
        <end position="163"/>
    </location>
</feature>
<dbReference type="AlphaFoldDB" id="A0A8J6NLQ7"/>
<dbReference type="CDD" id="cd06582">
    <property type="entry name" value="TM_PBP1_LivH_like"/>
    <property type="match status" value="1"/>
</dbReference>
<dbReference type="PANTHER" id="PTHR11795:SF450">
    <property type="entry name" value="ABC TRANSPORTER PERMEASE PROTEIN"/>
    <property type="match status" value="1"/>
</dbReference>
<keyword evidence="2" id="KW-0813">Transport</keyword>
<feature type="transmembrane region" description="Helical" evidence="9">
    <location>
        <begin position="95"/>
        <end position="113"/>
    </location>
</feature>
<protein>
    <submittedName>
        <fullName evidence="10">Branched-chain amino acid ABC transporter permease</fullName>
    </submittedName>
</protein>
<evidence type="ECO:0000256" key="6">
    <source>
        <dbReference type="ARBA" id="ARBA00022989"/>
    </source>
</evidence>
<dbReference type="Proteomes" id="UP000603434">
    <property type="component" value="Unassembled WGS sequence"/>
</dbReference>
<feature type="transmembrane region" description="Helical" evidence="9">
    <location>
        <begin position="37"/>
        <end position="58"/>
    </location>
</feature>
<dbReference type="GO" id="GO:0005886">
    <property type="term" value="C:plasma membrane"/>
    <property type="evidence" value="ECO:0007669"/>
    <property type="project" value="UniProtKB-SubCell"/>
</dbReference>
<feature type="transmembrane region" description="Helical" evidence="9">
    <location>
        <begin position="64"/>
        <end position="83"/>
    </location>
</feature>
<comment type="similarity">
    <text evidence="8">Belongs to the binding-protein-dependent transport system permease family. LivHM subfamily.</text>
</comment>
<feature type="transmembrane region" description="Helical" evidence="9">
    <location>
        <begin position="234"/>
        <end position="257"/>
    </location>
</feature>
<comment type="subcellular location">
    <subcellularLocation>
        <location evidence="1">Cell membrane</location>
        <topology evidence="1">Multi-pass membrane protein</topology>
    </subcellularLocation>
</comment>
<evidence type="ECO:0000256" key="8">
    <source>
        <dbReference type="ARBA" id="ARBA00037998"/>
    </source>
</evidence>
<dbReference type="GO" id="GO:0006865">
    <property type="term" value="P:amino acid transport"/>
    <property type="evidence" value="ECO:0007669"/>
    <property type="project" value="UniProtKB-KW"/>
</dbReference>
<gene>
    <name evidence="10" type="ORF">H8E23_07215</name>
</gene>
<dbReference type="InterPro" id="IPR052157">
    <property type="entry name" value="BCAA_transport_permease"/>
</dbReference>
<keyword evidence="4 9" id="KW-0812">Transmembrane</keyword>
<evidence type="ECO:0000256" key="2">
    <source>
        <dbReference type="ARBA" id="ARBA00022448"/>
    </source>
</evidence>
<dbReference type="GO" id="GO:0022857">
    <property type="term" value="F:transmembrane transporter activity"/>
    <property type="evidence" value="ECO:0007669"/>
    <property type="project" value="InterPro"/>
</dbReference>
<name>A0A8J6NLQ7_9BACT</name>
<feature type="transmembrane region" description="Helical" evidence="9">
    <location>
        <begin position="193"/>
        <end position="214"/>
    </location>
</feature>
<comment type="caution">
    <text evidence="10">The sequence shown here is derived from an EMBL/GenBank/DDBJ whole genome shotgun (WGS) entry which is preliminary data.</text>
</comment>
<feature type="transmembrane region" description="Helical" evidence="9">
    <location>
        <begin position="269"/>
        <end position="289"/>
    </location>
</feature>
<evidence type="ECO:0000256" key="7">
    <source>
        <dbReference type="ARBA" id="ARBA00023136"/>
    </source>
</evidence>
<organism evidence="10 11">
    <name type="scientific">Candidatus Desulfatibia profunda</name>
    <dbReference type="NCBI Taxonomy" id="2841695"/>
    <lineage>
        <taxon>Bacteria</taxon>
        <taxon>Pseudomonadati</taxon>
        <taxon>Thermodesulfobacteriota</taxon>
        <taxon>Desulfobacteria</taxon>
        <taxon>Desulfobacterales</taxon>
        <taxon>Desulfobacterales incertae sedis</taxon>
        <taxon>Candidatus Desulfatibia</taxon>
    </lineage>
</organism>
<keyword evidence="5" id="KW-0029">Amino-acid transport</keyword>
<keyword evidence="7 9" id="KW-0472">Membrane</keyword>
<evidence type="ECO:0000256" key="9">
    <source>
        <dbReference type="SAM" id="Phobius"/>
    </source>
</evidence>
<sequence length="295" mass="31238">MDLSQQIAQYIITGLTIGAIYAIVAIGFNIIHNATGIVNFAQCEFISLGGMFMYTLVVRLNLNMILSFFISMAAVALIGALIERGPIRHARSKEIIILIFLTIGISGVLRGTAQEVWGTDNVGVPAFSGDHPIRLPGGAIIVPQHIWVFAITVLVVLLLHYFFKKTLMGKAMRATAVNRKAAMLAGISVNRMILLSFAFSGGLGAVAGMIIAPISTTSYDIGIMLGLKGFAAAILGGYGNFAGAILGGAILGIMESLGAGLISSQYKDAIAFFILLLVLFLKPEGILGYGESERV</sequence>
<evidence type="ECO:0000313" key="10">
    <source>
        <dbReference type="EMBL" id="MBC8361170.1"/>
    </source>
</evidence>
<evidence type="ECO:0000256" key="3">
    <source>
        <dbReference type="ARBA" id="ARBA00022475"/>
    </source>
</evidence>
<keyword evidence="6 9" id="KW-1133">Transmembrane helix</keyword>
<dbReference type="InterPro" id="IPR001851">
    <property type="entry name" value="ABC_transp_permease"/>
</dbReference>
<feature type="transmembrane region" description="Helical" evidence="9">
    <location>
        <begin position="6"/>
        <end position="30"/>
    </location>
</feature>
<dbReference type="PANTHER" id="PTHR11795">
    <property type="entry name" value="BRANCHED-CHAIN AMINO ACID TRANSPORT SYSTEM PERMEASE PROTEIN LIVH"/>
    <property type="match status" value="1"/>
</dbReference>
<accession>A0A8J6NLQ7</accession>
<evidence type="ECO:0000256" key="4">
    <source>
        <dbReference type="ARBA" id="ARBA00022692"/>
    </source>
</evidence>
<dbReference type="EMBL" id="JACNJH010000125">
    <property type="protein sequence ID" value="MBC8361170.1"/>
    <property type="molecule type" value="Genomic_DNA"/>
</dbReference>
<evidence type="ECO:0000313" key="11">
    <source>
        <dbReference type="Proteomes" id="UP000603434"/>
    </source>
</evidence>
<reference evidence="10 11" key="1">
    <citation type="submission" date="2020-08" db="EMBL/GenBank/DDBJ databases">
        <title>Bridging the membrane lipid divide: bacteria of the FCB group superphylum have the potential to synthesize archaeal ether lipids.</title>
        <authorList>
            <person name="Villanueva L."/>
            <person name="Von Meijenfeldt F.A.B."/>
            <person name="Westbye A.B."/>
            <person name="Yadav S."/>
            <person name="Hopmans E.C."/>
            <person name="Dutilh B.E."/>
            <person name="Sinninghe Damste J.S."/>
        </authorList>
    </citation>
    <scope>NUCLEOTIDE SEQUENCE [LARGE SCALE GENOMIC DNA]</scope>
    <source>
        <strain evidence="10">NIOZ-UU30</strain>
    </source>
</reference>
<keyword evidence="3" id="KW-1003">Cell membrane</keyword>